<accession>A0A813D9J2</accession>
<organism evidence="1 2">
    <name type="scientific">Polarella glacialis</name>
    <name type="common">Dinoflagellate</name>
    <dbReference type="NCBI Taxonomy" id="89957"/>
    <lineage>
        <taxon>Eukaryota</taxon>
        <taxon>Sar</taxon>
        <taxon>Alveolata</taxon>
        <taxon>Dinophyceae</taxon>
        <taxon>Suessiales</taxon>
        <taxon>Suessiaceae</taxon>
        <taxon>Polarella</taxon>
    </lineage>
</organism>
<sequence length="246" mass="28439">MAKLRKIQSEPADENTLTEIEAVKEQYAEKLRRAKELLSRAVLMEPPKDVDELPQELHVQGFLLHPEFNQVFTLDPLASVNDKPVYWSYDRRIFMYRSDNWQICPKKDPEDVQVDLFEEARWGGRPGLAMEVKCDDGLWIEHDKDTGEWQKVAVQCKGVFQDMRAPMTPPEKPQVMEYVVDSGEFPNGEPPRNMDGVNFFRSKSLAAMEKRTIAWGTRIQGMDEGDDWLQVGDSYLPMRCRGRQSA</sequence>
<proteinExistence type="predicted"/>
<evidence type="ECO:0000313" key="1">
    <source>
        <dbReference type="EMBL" id="CAE8582847.1"/>
    </source>
</evidence>
<evidence type="ECO:0000313" key="2">
    <source>
        <dbReference type="Proteomes" id="UP000654075"/>
    </source>
</evidence>
<protein>
    <submittedName>
        <fullName evidence="1">Uncharacterized protein</fullName>
    </submittedName>
</protein>
<comment type="caution">
    <text evidence="1">The sequence shown here is derived from an EMBL/GenBank/DDBJ whole genome shotgun (WGS) entry which is preliminary data.</text>
</comment>
<dbReference type="EMBL" id="CAJNNV010000512">
    <property type="protein sequence ID" value="CAE8582847.1"/>
    <property type="molecule type" value="Genomic_DNA"/>
</dbReference>
<reference evidence="1" key="1">
    <citation type="submission" date="2021-02" db="EMBL/GenBank/DDBJ databases">
        <authorList>
            <person name="Dougan E. K."/>
            <person name="Rhodes N."/>
            <person name="Thang M."/>
            <person name="Chan C."/>
        </authorList>
    </citation>
    <scope>NUCLEOTIDE SEQUENCE</scope>
</reference>
<name>A0A813D9J2_POLGL</name>
<dbReference type="Proteomes" id="UP000654075">
    <property type="component" value="Unassembled WGS sequence"/>
</dbReference>
<keyword evidence="2" id="KW-1185">Reference proteome</keyword>
<dbReference type="AlphaFoldDB" id="A0A813D9J2"/>
<gene>
    <name evidence="1" type="ORF">PGLA1383_LOCUS1836</name>
</gene>